<dbReference type="PANTHER" id="PTHR43601">
    <property type="entry name" value="THIOREDOXIN, MITOCHONDRIAL"/>
    <property type="match status" value="1"/>
</dbReference>
<organism evidence="9">
    <name type="scientific">Phallusia mammillata</name>
    <dbReference type="NCBI Taxonomy" id="59560"/>
    <lineage>
        <taxon>Eukaryota</taxon>
        <taxon>Metazoa</taxon>
        <taxon>Chordata</taxon>
        <taxon>Tunicata</taxon>
        <taxon>Ascidiacea</taxon>
        <taxon>Phlebobranchia</taxon>
        <taxon>Ascidiidae</taxon>
        <taxon>Phallusia</taxon>
    </lineage>
</organism>
<evidence type="ECO:0000256" key="7">
    <source>
        <dbReference type="ARBA" id="ARBA00080538"/>
    </source>
</evidence>
<dbReference type="PANTHER" id="PTHR43601:SF3">
    <property type="entry name" value="THIOREDOXIN, MITOCHONDRIAL"/>
    <property type="match status" value="1"/>
</dbReference>
<dbReference type="PROSITE" id="PS51352">
    <property type="entry name" value="THIOREDOXIN_2"/>
    <property type="match status" value="1"/>
</dbReference>
<keyword evidence="2" id="KW-0813">Transport</keyword>
<keyword evidence="5" id="KW-0676">Redox-active center</keyword>
<comment type="similarity">
    <text evidence="1">Belongs to the thioredoxin family.</text>
</comment>
<protein>
    <recommendedName>
        <fullName evidence="6">Thioredoxin, mitochondrial</fullName>
    </recommendedName>
    <alternativeName>
        <fullName evidence="7">Thioredoxin-2</fullName>
    </alternativeName>
</protein>
<name>A0A6F9DW40_9ASCI</name>
<sequence>MFSTISKTLLRRTIVTYRPKPGRSAVGVRKESSNDKVMLEPNVFGQWRSLHVSNRFCQEKVSTSFIVQDEDEFNEKVIEASIPIIVDFHAEWCGPCKILGPRLENAVDKQEGKVTLAKVDVDDLGLVAMTYKVRAVPTVMLFKKGEVVNKFEGNIEDKDLDDFITEAVK</sequence>
<evidence type="ECO:0000256" key="5">
    <source>
        <dbReference type="ARBA" id="ARBA00023284"/>
    </source>
</evidence>
<evidence type="ECO:0000256" key="4">
    <source>
        <dbReference type="ARBA" id="ARBA00023157"/>
    </source>
</evidence>
<evidence type="ECO:0000313" key="9">
    <source>
        <dbReference type="EMBL" id="CAB3267391.1"/>
    </source>
</evidence>
<dbReference type="InterPro" id="IPR013766">
    <property type="entry name" value="Thioredoxin_domain"/>
</dbReference>
<dbReference type="GO" id="GO:0045454">
    <property type="term" value="P:cell redox homeostasis"/>
    <property type="evidence" value="ECO:0007669"/>
    <property type="project" value="TreeGrafter"/>
</dbReference>
<keyword evidence="4" id="KW-1015">Disulfide bond</keyword>
<feature type="domain" description="Thioredoxin" evidence="8">
    <location>
        <begin position="19"/>
        <end position="169"/>
    </location>
</feature>
<dbReference type="NCBIfam" id="TIGR01068">
    <property type="entry name" value="thioredoxin"/>
    <property type="match status" value="1"/>
</dbReference>
<accession>A0A6F9DW40</accession>
<dbReference type="InterPro" id="IPR017937">
    <property type="entry name" value="Thioredoxin_CS"/>
</dbReference>
<dbReference type="Gene3D" id="3.40.30.10">
    <property type="entry name" value="Glutaredoxin"/>
    <property type="match status" value="1"/>
</dbReference>
<evidence type="ECO:0000256" key="2">
    <source>
        <dbReference type="ARBA" id="ARBA00022448"/>
    </source>
</evidence>
<dbReference type="FunFam" id="3.40.30.10:FF:000001">
    <property type="entry name" value="Thioredoxin"/>
    <property type="match status" value="1"/>
</dbReference>
<evidence type="ECO:0000256" key="1">
    <source>
        <dbReference type="ARBA" id="ARBA00008987"/>
    </source>
</evidence>
<dbReference type="InterPro" id="IPR036249">
    <property type="entry name" value="Thioredoxin-like_sf"/>
</dbReference>
<reference evidence="9" key="1">
    <citation type="submission" date="2020-04" db="EMBL/GenBank/DDBJ databases">
        <authorList>
            <person name="Neveu A P."/>
        </authorList>
    </citation>
    <scope>NUCLEOTIDE SEQUENCE</scope>
    <source>
        <tissue evidence="9">Whole embryo</tissue>
    </source>
</reference>
<dbReference type="GO" id="GO:0015035">
    <property type="term" value="F:protein-disulfide reductase activity"/>
    <property type="evidence" value="ECO:0007669"/>
    <property type="project" value="InterPro"/>
</dbReference>
<dbReference type="EMBL" id="LR791529">
    <property type="protein sequence ID" value="CAB3267391.1"/>
    <property type="molecule type" value="mRNA"/>
</dbReference>
<dbReference type="PROSITE" id="PS00194">
    <property type="entry name" value="THIOREDOXIN_1"/>
    <property type="match status" value="1"/>
</dbReference>
<dbReference type="SUPFAM" id="SSF52833">
    <property type="entry name" value="Thioredoxin-like"/>
    <property type="match status" value="1"/>
</dbReference>
<proteinExistence type="evidence at transcript level"/>
<dbReference type="InterPro" id="IPR005746">
    <property type="entry name" value="Thioredoxin"/>
</dbReference>
<evidence type="ECO:0000256" key="6">
    <source>
        <dbReference type="ARBA" id="ARBA00072145"/>
    </source>
</evidence>
<dbReference type="GO" id="GO:0005739">
    <property type="term" value="C:mitochondrion"/>
    <property type="evidence" value="ECO:0007669"/>
    <property type="project" value="TreeGrafter"/>
</dbReference>
<dbReference type="PRINTS" id="PR00421">
    <property type="entry name" value="THIOREDOXIN"/>
</dbReference>
<dbReference type="AlphaFoldDB" id="A0A6F9DW40"/>
<gene>
    <name evidence="9" type="primary">Txn2</name>
</gene>
<dbReference type="Pfam" id="PF00085">
    <property type="entry name" value="Thioredoxin"/>
    <property type="match status" value="1"/>
</dbReference>
<evidence type="ECO:0000256" key="3">
    <source>
        <dbReference type="ARBA" id="ARBA00022982"/>
    </source>
</evidence>
<dbReference type="CDD" id="cd02947">
    <property type="entry name" value="TRX_family"/>
    <property type="match status" value="1"/>
</dbReference>
<evidence type="ECO:0000259" key="8">
    <source>
        <dbReference type="PROSITE" id="PS51352"/>
    </source>
</evidence>
<keyword evidence="3" id="KW-0249">Electron transport</keyword>